<dbReference type="AlphaFoldDB" id="A0A9J5WPT9"/>
<dbReference type="PANTHER" id="PTHR43490">
    <property type="entry name" value="(+)-NEOMENTHOL DEHYDROGENASE"/>
    <property type="match status" value="1"/>
</dbReference>
<dbReference type="OrthoDB" id="1933717at2759"/>
<comment type="similarity">
    <text evidence="1">Belongs to the short-chain dehydrogenases/reductases (SDR) family.</text>
</comment>
<keyword evidence="5" id="KW-1185">Reference proteome</keyword>
<organism evidence="4 5">
    <name type="scientific">Solanum commersonii</name>
    <name type="common">Commerson's wild potato</name>
    <name type="synonym">Commerson's nightshade</name>
    <dbReference type="NCBI Taxonomy" id="4109"/>
    <lineage>
        <taxon>Eukaryota</taxon>
        <taxon>Viridiplantae</taxon>
        <taxon>Streptophyta</taxon>
        <taxon>Embryophyta</taxon>
        <taxon>Tracheophyta</taxon>
        <taxon>Spermatophyta</taxon>
        <taxon>Magnoliopsida</taxon>
        <taxon>eudicotyledons</taxon>
        <taxon>Gunneridae</taxon>
        <taxon>Pentapetalae</taxon>
        <taxon>asterids</taxon>
        <taxon>lamiids</taxon>
        <taxon>Solanales</taxon>
        <taxon>Solanaceae</taxon>
        <taxon>Solanoideae</taxon>
        <taxon>Solaneae</taxon>
        <taxon>Solanum</taxon>
    </lineage>
</organism>
<evidence type="ECO:0000313" key="5">
    <source>
        <dbReference type="Proteomes" id="UP000824120"/>
    </source>
</evidence>
<dbReference type="Gene3D" id="3.40.50.720">
    <property type="entry name" value="NAD(P)-binding Rossmann-like Domain"/>
    <property type="match status" value="1"/>
</dbReference>
<dbReference type="InterPro" id="IPR036291">
    <property type="entry name" value="NAD(P)-bd_dom_sf"/>
</dbReference>
<keyword evidence="3" id="KW-0560">Oxidoreductase</keyword>
<gene>
    <name evidence="4" type="ORF">H5410_057322</name>
</gene>
<evidence type="ECO:0000256" key="2">
    <source>
        <dbReference type="ARBA" id="ARBA00022857"/>
    </source>
</evidence>
<proteinExistence type="inferred from homology"/>
<dbReference type="PANTHER" id="PTHR43490:SF73">
    <property type="entry name" value="OS07G0685800 PROTEIN"/>
    <property type="match status" value="1"/>
</dbReference>
<dbReference type="SUPFAM" id="SSF51735">
    <property type="entry name" value="NAD(P)-binding Rossmann-fold domains"/>
    <property type="match status" value="1"/>
</dbReference>
<dbReference type="EMBL" id="JACXVP010000011">
    <property type="protein sequence ID" value="KAG5577188.1"/>
    <property type="molecule type" value="Genomic_DNA"/>
</dbReference>
<evidence type="ECO:0000256" key="3">
    <source>
        <dbReference type="ARBA" id="ARBA00023002"/>
    </source>
</evidence>
<reference evidence="4 5" key="1">
    <citation type="submission" date="2020-09" db="EMBL/GenBank/DDBJ databases">
        <title>De no assembly of potato wild relative species, Solanum commersonii.</title>
        <authorList>
            <person name="Cho K."/>
        </authorList>
    </citation>
    <scope>NUCLEOTIDE SEQUENCE [LARGE SCALE GENOMIC DNA]</scope>
    <source>
        <strain evidence="4">LZ3.2</strain>
        <tissue evidence="4">Leaf</tissue>
    </source>
</reference>
<keyword evidence="2" id="KW-0521">NADP</keyword>
<evidence type="ECO:0000256" key="1">
    <source>
        <dbReference type="ARBA" id="ARBA00006484"/>
    </source>
</evidence>
<accession>A0A9J5WPT9</accession>
<dbReference type="GO" id="GO:0016491">
    <property type="term" value="F:oxidoreductase activity"/>
    <property type="evidence" value="ECO:0007669"/>
    <property type="project" value="UniProtKB-KW"/>
</dbReference>
<protein>
    <submittedName>
        <fullName evidence="4">Uncharacterized protein</fullName>
    </submittedName>
</protein>
<name>A0A9J5WPT9_SOLCO</name>
<comment type="caution">
    <text evidence="4">The sequence shown here is derived from an EMBL/GenBank/DDBJ whole genome shotgun (WGS) entry which is preliminary data.</text>
</comment>
<sequence>MLGTLDLSDGRCLRDCCYCNQLPGKTFDYIRVVRKTTYESAKLCLNTNYYGVKNVTKAFLPLLQNSPSPRIVNVSSRRGALNAIQSHIYEILQIFLHDLKQDALEEGDEGPAMLALLPDGGPTGCYFDRTVLAEF</sequence>
<dbReference type="GO" id="GO:0016020">
    <property type="term" value="C:membrane"/>
    <property type="evidence" value="ECO:0007669"/>
    <property type="project" value="TreeGrafter"/>
</dbReference>
<evidence type="ECO:0000313" key="4">
    <source>
        <dbReference type="EMBL" id="KAG5577188.1"/>
    </source>
</evidence>
<dbReference type="Proteomes" id="UP000824120">
    <property type="component" value="Chromosome 11"/>
</dbReference>